<feature type="transmembrane region" description="Helical" evidence="1">
    <location>
        <begin position="9"/>
        <end position="26"/>
    </location>
</feature>
<gene>
    <name evidence="2" type="ORF">SAMN05216463_1223</name>
</gene>
<name>A0A1M6XSG3_XYLRU</name>
<dbReference type="EMBL" id="FRBD01000022">
    <property type="protein sequence ID" value="SHL08960.1"/>
    <property type="molecule type" value="Genomic_DNA"/>
</dbReference>
<reference evidence="2 3" key="1">
    <citation type="submission" date="2016-11" db="EMBL/GenBank/DDBJ databases">
        <authorList>
            <person name="Jaros S."/>
            <person name="Januszkiewicz K."/>
            <person name="Wedrychowicz H."/>
        </authorList>
    </citation>
    <scope>NUCLEOTIDE SEQUENCE [LARGE SCALE GENOMIC DNA]</scope>
    <source>
        <strain evidence="2 3">KHT3</strain>
    </source>
</reference>
<organism evidence="2 3">
    <name type="scientific">Xylanibacter ruminicola</name>
    <name type="common">Prevotella ruminicola</name>
    <dbReference type="NCBI Taxonomy" id="839"/>
    <lineage>
        <taxon>Bacteria</taxon>
        <taxon>Pseudomonadati</taxon>
        <taxon>Bacteroidota</taxon>
        <taxon>Bacteroidia</taxon>
        <taxon>Bacteroidales</taxon>
        <taxon>Prevotellaceae</taxon>
        <taxon>Xylanibacter</taxon>
    </lineage>
</organism>
<proteinExistence type="predicted"/>
<evidence type="ECO:0000256" key="1">
    <source>
        <dbReference type="SAM" id="Phobius"/>
    </source>
</evidence>
<protein>
    <submittedName>
        <fullName evidence="2">Uncharacterized protein</fullName>
    </submittedName>
</protein>
<dbReference type="Proteomes" id="UP000184130">
    <property type="component" value="Unassembled WGS sequence"/>
</dbReference>
<evidence type="ECO:0000313" key="3">
    <source>
        <dbReference type="Proteomes" id="UP000184130"/>
    </source>
</evidence>
<sequence>MYYCYNERFFLFFESFFIVFLLKLSYLCRRKFWDTLVILFLVRVKDLVLIL</sequence>
<keyword evidence="1" id="KW-0812">Transmembrane</keyword>
<dbReference type="AlphaFoldDB" id="A0A1M6XSG3"/>
<evidence type="ECO:0000313" key="2">
    <source>
        <dbReference type="EMBL" id="SHL08960.1"/>
    </source>
</evidence>
<keyword evidence="1" id="KW-1133">Transmembrane helix</keyword>
<keyword evidence="1" id="KW-0472">Membrane</keyword>
<accession>A0A1M6XSG3</accession>